<accession>A0A0K9NQ62</accession>
<reference evidence="5" key="1">
    <citation type="journal article" date="2016" name="Nature">
        <title>The genome of the seagrass Zostera marina reveals angiosperm adaptation to the sea.</title>
        <authorList>
            <person name="Olsen J.L."/>
            <person name="Rouze P."/>
            <person name="Verhelst B."/>
            <person name="Lin Y.-C."/>
            <person name="Bayer T."/>
            <person name="Collen J."/>
            <person name="Dattolo E."/>
            <person name="De Paoli E."/>
            <person name="Dittami S."/>
            <person name="Maumus F."/>
            <person name="Michel G."/>
            <person name="Kersting A."/>
            <person name="Lauritano C."/>
            <person name="Lohaus R."/>
            <person name="Toepel M."/>
            <person name="Tonon T."/>
            <person name="Vanneste K."/>
            <person name="Amirebrahimi M."/>
            <person name="Brakel J."/>
            <person name="Bostroem C."/>
            <person name="Chovatia M."/>
            <person name="Grimwood J."/>
            <person name="Jenkins J.W."/>
            <person name="Jueterbock A."/>
            <person name="Mraz A."/>
            <person name="Stam W.T."/>
            <person name="Tice H."/>
            <person name="Bornberg-Bauer E."/>
            <person name="Green P.J."/>
            <person name="Pearson G.A."/>
            <person name="Procaccini G."/>
            <person name="Duarte C.M."/>
            <person name="Schmutz J."/>
            <person name="Reusch T.B.H."/>
            <person name="Van de Peer Y."/>
        </authorList>
    </citation>
    <scope>NUCLEOTIDE SEQUENCE [LARGE SCALE GENOMIC DNA]</scope>
    <source>
        <strain evidence="5">cv. Finnish</strain>
    </source>
</reference>
<dbReference type="InterPro" id="IPR052215">
    <property type="entry name" value="Plant_ABCG"/>
</dbReference>
<organism evidence="4 5">
    <name type="scientific">Zostera marina</name>
    <name type="common">Eelgrass</name>
    <dbReference type="NCBI Taxonomy" id="29655"/>
    <lineage>
        <taxon>Eukaryota</taxon>
        <taxon>Viridiplantae</taxon>
        <taxon>Streptophyta</taxon>
        <taxon>Embryophyta</taxon>
        <taxon>Tracheophyta</taxon>
        <taxon>Spermatophyta</taxon>
        <taxon>Magnoliopsida</taxon>
        <taxon>Liliopsida</taxon>
        <taxon>Zosteraceae</taxon>
        <taxon>Zostera</taxon>
    </lineage>
</organism>
<feature type="transmembrane region" description="Helical" evidence="3">
    <location>
        <begin position="6"/>
        <end position="22"/>
    </location>
</feature>
<dbReference type="PANTHER" id="PTHR48042:SF19">
    <property type="entry name" value="OS09G0472100 PROTEIN"/>
    <property type="match status" value="1"/>
</dbReference>
<keyword evidence="3" id="KW-0812">Transmembrane</keyword>
<comment type="caution">
    <text evidence="4">The sequence shown here is derived from an EMBL/GenBank/DDBJ whole genome shotgun (WGS) entry which is preliminary data.</text>
</comment>
<evidence type="ECO:0000256" key="2">
    <source>
        <dbReference type="ARBA" id="ARBA00022448"/>
    </source>
</evidence>
<dbReference type="Proteomes" id="UP000036987">
    <property type="component" value="Unassembled WGS sequence"/>
</dbReference>
<gene>
    <name evidence="4" type="ORF">ZOSMA_721G00010</name>
</gene>
<dbReference type="AlphaFoldDB" id="A0A0K9NQ62"/>
<evidence type="ECO:0000313" key="4">
    <source>
        <dbReference type="EMBL" id="KMZ58929.1"/>
    </source>
</evidence>
<keyword evidence="2" id="KW-0813">Transport</keyword>
<evidence type="ECO:0000256" key="1">
    <source>
        <dbReference type="ARBA" id="ARBA00005814"/>
    </source>
</evidence>
<name>A0A0K9NQ62_ZOSMR</name>
<keyword evidence="5" id="KW-1185">Reference proteome</keyword>
<keyword evidence="3" id="KW-1133">Transmembrane helix</keyword>
<evidence type="ECO:0000256" key="3">
    <source>
        <dbReference type="SAM" id="Phobius"/>
    </source>
</evidence>
<dbReference type="PANTHER" id="PTHR48042">
    <property type="entry name" value="ABC TRANSPORTER G FAMILY MEMBER 11"/>
    <property type="match status" value="1"/>
</dbReference>
<protein>
    <submittedName>
        <fullName evidence="4">Uncharacterized protein</fullName>
    </submittedName>
</protein>
<feature type="transmembrane region" description="Helical" evidence="3">
    <location>
        <begin position="151"/>
        <end position="172"/>
    </location>
</feature>
<comment type="similarity">
    <text evidence="1">Belongs to the ABC transporter superfamily. ABCG family. Eye pigment precursor importer (TC 3.A.1.204) subfamily.</text>
</comment>
<evidence type="ECO:0000313" key="5">
    <source>
        <dbReference type="Proteomes" id="UP000036987"/>
    </source>
</evidence>
<dbReference type="STRING" id="29655.A0A0K9NQ62"/>
<keyword evidence="3" id="KW-0472">Membrane</keyword>
<dbReference type="EMBL" id="LFYR01001845">
    <property type="protein sequence ID" value="KMZ58929.1"/>
    <property type="molecule type" value="Genomic_DNA"/>
</dbReference>
<proteinExistence type="inferred from homology"/>
<sequence>MIRLDYLLVCATTLIMLVYYLITHGKTVYFGPSKAAGGFFGKNGFPCPVLMNPADHYLKTINKDFEQENEEVCPIIGINITEAIDVLVTSYMDSDHRRAVNRRVSDINLLYISTNLSAQKGTKLKNGCQSGFINQCAILTKRSMVNMHRDVGYYWLRFSIYLTIAFSLGTVFCQLDMNFASILVTKFNPQVLWLPGDILKPVLRYPIHLISFHKYVDQGFYKNEFIRLTFPNRAGYTPSTITGMEIVRDEYEMQ</sequence>
<dbReference type="OrthoDB" id="1729721at2759"/>